<feature type="transmembrane region" description="Helical" evidence="1">
    <location>
        <begin position="312"/>
        <end position="328"/>
    </location>
</feature>
<dbReference type="PANTHER" id="PTHR38454:SF1">
    <property type="entry name" value="INTEGRAL MEMBRANE PROTEIN"/>
    <property type="match status" value="1"/>
</dbReference>
<feature type="transmembrane region" description="Helical" evidence="1">
    <location>
        <begin position="348"/>
        <end position="367"/>
    </location>
</feature>
<feature type="transmembrane region" description="Helical" evidence="1">
    <location>
        <begin position="150"/>
        <end position="167"/>
    </location>
</feature>
<feature type="transmembrane region" description="Helical" evidence="1">
    <location>
        <begin position="477"/>
        <end position="494"/>
    </location>
</feature>
<dbReference type="AlphaFoldDB" id="A0A0P6Y7X8"/>
<comment type="caution">
    <text evidence="2">The sequence shown here is derived from an EMBL/GenBank/DDBJ whole genome shotgun (WGS) entry which is preliminary data.</text>
</comment>
<reference evidence="2 3" key="1">
    <citation type="submission" date="2015-07" db="EMBL/GenBank/DDBJ databases">
        <title>Genome sequence of Levilinea saccharolytica DSM 16555.</title>
        <authorList>
            <person name="Hemp J."/>
            <person name="Ward L.M."/>
            <person name="Pace L.A."/>
            <person name="Fischer W.W."/>
        </authorList>
    </citation>
    <scope>NUCLEOTIDE SEQUENCE [LARGE SCALE GENOMIC DNA]</scope>
    <source>
        <strain evidence="2 3">KIBI-1</strain>
    </source>
</reference>
<accession>A0A0P6Y7X8</accession>
<gene>
    <name evidence="2" type="ORF">ADN01_06425</name>
</gene>
<feature type="transmembrane region" description="Helical" evidence="1">
    <location>
        <begin position="750"/>
        <end position="771"/>
    </location>
</feature>
<dbReference type="Proteomes" id="UP000050501">
    <property type="component" value="Unassembled WGS sequence"/>
</dbReference>
<feature type="transmembrane region" description="Helical" evidence="1">
    <location>
        <begin position="187"/>
        <end position="203"/>
    </location>
</feature>
<feature type="transmembrane region" description="Helical" evidence="1">
    <location>
        <begin position="444"/>
        <end position="465"/>
    </location>
</feature>
<feature type="transmembrane region" description="Helical" evidence="1">
    <location>
        <begin position="418"/>
        <end position="438"/>
    </location>
</feature>
<dbReference type="OrthoDB" id="134970at2"/>
<dbReference type="RefSeq" id="WP_062418481.1">
    <property type="nucleotide sequence ID" value="NZ_DF967974.1"/>
</dbReference>
<dbReference type="PANTHER" id="PTHR38454">
    <property type="entry name" value="INTEGRAL MEMBRANE PROTEIN-RELATED"/>
    <property type="match status" value="1"/>
</dbReference>
<evidence type="ECO:0000313" key="3">
    <source>
        <dbReference type="Proteomes" id="UP000050501"/>
    </source>
</evidence>
<evidence type="ECO:0008006" key="4">
    <source>
        <dbReference type="Google" id="ProtNLM"/>
    </source>
</evidence>
<dbReference type="EMBL" id="LGCM01000027">
    <property type="protein sequence ID" value="KPL85007.1"/>
    <property type="molecule type" value="Genomic_DNA"/>
</dbReference>
<feature type="transmembrane region" description="Helical" evidence="1">
    <location>
        <begin position="120"/>
        <end position="144"/>
    </location>
</feature>
<name>A0A0P6Y7X8_9CHLR</name>
<feature type="transmembrane region" description="Helical" evidence="1">
    <location>
        <begin position="236"/>
        <end position="255"/>
    </location>
</feature>
<dbReference type="Pfam" id="PF09586">
    <property type="entry name" value="YfhO"/>
    <property type="match status" value="1"/>
</dbReference>
<feature type="transmembrane region" description="Helical" evidence="1">
    <location>
        <begin position="387"/>
        <end position="406"/>
    </location>
</feature>
<keyword evidence="1" id="KW-1133">Transmembrane helix</keyword>
<feature type="transmembrane region" description="Helical" evidence="1">
    <location>
        <begin position="7"/>
        <end position="27"/>
    </location>
</feature>
<protein>
    <recommendedName>
        <fullName evidence="4">Bacterial membrane protein YfhO</fullName>
    </recommendedName>
</protein>
<evidence type="ECO:0000313" key="2">
    <source>
        <dbReference type="EMBL" id="KPL85007.1"/>
    </source>
</evidence>
<organism evidence="2 3">
    <name type="scientific">Levilinea saccharolytica</name>
    <dbReference type="NCBI Taxonomy" id="229921"/>
    <lineage>
        <taxon>Bacteria</taxon>
        <taxon>Bacillati</taxon>
        <taxon>Chloroflexota</taxon>
        <taxon>Anaerolineae</taxon>
        <taxon>Anaerolineales</taxon>
        <taxon>Anaerolineaceae</taxon>
        <taxon>Levilinea</taxon>
    </lineage>
</organism>
<evidence type="ECO:0000256" key="1">
    <source>
        <dbReference type="SAM" id="Phobius"/>
    </source>
</evidence>
<feature type="transmembrane region" description="Helical" evidence="1">
    <location>
        <begin position="84"/>
        <end position="108"/>
    </location>
</feature>
<keyword evidence="3" id="KW-1185">Reference proteome</keyword>
<keyword evidence="1" id="KW-0472">Membrane</keyword>
<sequence>MKRLHRLPLTVVPILILPILLFARLLVGGEVLYWGTAGLQFIPWRAHAWQMLLGGELPLWNALNGMGAPLMANYQSALFYPPTWITFVFAAVGGNEALAYSFSLLIVLHLMWGGWGMIRLLKAVGVSPLGQVLGAMAFAFGQYWIGRVNFFSMIWAGAWMPFVILGANRIASPFGSPEETPEKRLSWLRWSLVLPTALMLLAGHAQLSWYILMLAGVWVVVGGWRSERALGMIRAAGMFLAAGMLAGMIAAVQLVPTAEFLLQSQRSSAVDYETALTYSLWPWRLLSLLAPDLFGNPGTGDFWGYANYWEDALYLGLLPLLLALRTLVGGWKKPAEGGAASKRTGTVFLWGFAVGGIVLGLGKNLPIFPFLFEHVPTFDMFNAPSRFLVWTAFALAMLTGLGTDLWKRPTGKGLYWTRLATAGGFAVTLGAGAAWMMMGNVSPSFIRAAALAGVWGLGAGVLTLTHPTAHNSMRWRWIWMAGVVLWVGADLWTANRHLIPSVPQHFYAMAERSDIPSGGRVYLSPEDEYQLKFRRFLRFEDYQPIEDPRHVRAVLLPNLNLLDGAALVGNFDPFVPARYMIWQEIAEGLSDEALKRWLRTADVSAVEQLDAFTPLGVRYEPLEGGDWLHWHSCAQMVPRDELQKAVTGAMQVVNEFPMLIVEGDRREVIGECNPGKVKYLTIQKSAQQILVTYEAETDGWLTAASVHYPGWRAELDGKWQQIYPAYGVFMTSAVPAGRHTIAFRYQPASFYWGAGVTFSSLIFVITWGIILRTRKPLTKKLRSDYGTGC</sequence>
<dbReference type="STRING" id="229921.ADN01_06425"/>
<proteinExistence type="predicted"/>
<feature type="transmembrane region" description="Helical" evidence="1">
    <location>
        <begin position="209"/>
        <end position="224"/>
    </location>
</feature>
<dbReference type="InterPro" id="IPR018580">
    <property type="entry name" value="Uncharacterised_YfhO"/>
</dbReference>
<keyword evidence="1" id="KW-0812">Transmembrane</keyword>